<comment type="caution">
    <text evidence="2">The sequence shown here is derived from an EMBL/GenBank/DDBJ whole genome shotgun (WGS) entry which is preliminary data.</text>
</comment>
<sequence>MSKDEPKAFAPPAYDGDQKAINGSLGVTPLNRPSVHDRGKRAEPGSGPVVGSGTGAGGSYDGNEDYDEDSAGGGGATSARTDPSRSNSAVKGDASGEAQEPSLPPDTTSL</sequence>
<feature type="compositionally biased region" description="Gly residues" evidence="1">
    <location>
        <begin position="48"/>
        <end position="60"/>
    </location>
</feature>
<feature type="compositionally biased region" description="Polar residues" evidence="1">
    <location>
        <begin position="78"/>
        <end position="89"/>
    </location>
</feature>
<dbReference type="Proteomes" id="UP001595681">
    <property type="component" value="Unassembled WGS sequence"/>
</dbReference>
<feature type="region of interest" description="Disordered" evidence="1">
    <location>
        <begin position="1"/>
        <end position="110"/>
    </location>
</feature>
<feature type="compositionally biased region" description="Basic and acidic residues" evidence="1">
    <location>
        <begin position="34"/>
        <end position="43"/>
    </location>
</feature>
<name>A0ABV7NLI1_9SPHN</name>
<evidence type="ECO:0000256" key="1">
    <source>
        <dbReference type="SAM" id="MobiDB-lite"/>
    </source>
</evidence>
<reference evidence="3" key="1">
    <citation type="journal article" date="2019" name="Int. J. Syst. Evol. Microbiol.">
        <title>The Global Catalogue of Microorganisms (GCM) 10K type strain sequencing project: providing services to taxonomists for standard genome sequencing and annotation.</title>
        <authorList>
            <consortium name="The Broad Institute Genomics Platform"/>
            <consortium name="The Broad Institute Genome Sequencing Center for Infectious Disease"/>
            <person name="Wu L."/>
            <person name="Ma J."/>
        </authorList>
    </citation>
    <scope>NUCLEOTIDE SEQUENCE [LARGE SCALE GENOMIC DNA]</scope>
    <source>
        <strain evidence="3">CCM 7491</strain>
    </source>
</reference>
<evidence type="ECO:0000313" key="2">
    <source>
        <dbReference type="EMBL" id="MFC3444038.1"/>
    </source>
</evidence>
<dbReference type="RefSeq" id="WP_380798936.1">
    <property type="nucleotide sequence ID" value="NZ_JBHRVU010000005.1"/>
</dbReference>
<dbReference type="EMBL" id="JBHRVU010000005">
    <property type="protein sequence ID" value="MFC3444038.1"/>
    <property type="molecule type" value="Genomic_DNA"/>
</dbReference>
<gene>
    <name evidence="2" type="ORF">ACFOKF_23090</name>
</gene>
<keyword evidence="3" id="KW-1185">Reference proteome</keyword>
<protein>
    <recommendedName>
        <fullName evidence="4">Microtubule-associated protein Jupiter</fullName>
    </recommendedName>
</protein>
<evidence type="ECO:0000313" key="3">
    <source>
        <dbReference type="Proteomes" id="UP001595681"/>
    </source>
</evidence>
<proteinExistence type="predicted"/>
<organism evidence="2 3">
    <name type="scientific">Sphingobium rhizovicinum</name>
    <dbReference type="NCBI Taxonomy" id="432308"/>
    <lineage>
        <taxon>Bacteria</taxon>
        <taxon>Pseudomonadati</taxon>
        <taxon>Pseudomonadota</taxon>
        <taxon>Alphaproteobacteria</taxon>
        <taxon>Sphingomonadales</taxon>
        <taxon>Sphingomonadaceae</taxon>
        <taxon>Sphingobium</taxon>
    </lineage>
</organism>
<accession>A0ABV7NLI1</accession>
<evidence type="ECO:0008006" key="4">
    <source>
        <dbReference type="Google" id="ProtNLM"/>
    </source>
</evidence>